<dbReference type="RefSeq" id="WP_204665310.1">
    <property type="nucleotide sequence ID" value="NZ_JAFBDT010000035.1"/>
</dbReference>
<sequence>MRYKTLTIIYVIMLSIFLSSCEDTVKPDTEQNATWLMKLAIDENDYERFNELFSEGRKNTVSEKIFDAMSELSTAGASYKNYELITFENGEMLLVKLTPMTIDGEYKIEDVMIVPDEMKSFFE</sequence>
<protein>
    <recommendedName>
        <fullName evidence="3">DUF4878 domain-containing protein</fullName>
    </recommendedName>
</protein>
<gene>
    <name evidence="1" type="ORF">JOC49_002457</name>
</gene>
<evidence type="ECO:0000313" key="1">
    <source>
        <dbReference type="EMBL" id="MBM7562884.1"/>
    </source>
</evidence>
<evidence type="ECO:0000313" key="2">
    <source>
        <dbReference type="Proteomes" id="UP000767854"/>
    </source>
</evidence>
<dbReference type="EMBL" id="JAFBDT010000035">
    <property type="protein sequence ID" value="MBM7562884.1"/>
    <property type="molecule type" value="Genomic_DNA"/>
</dbReference>
<organism evidence="1 2">
    <name type="scientific">Fusibacter tunisiensis</name>
    <dbReference type="NCBI Taxonomy" id="1008308"/>
    <lineage>
        <taxon>Bacteria</taxon>
        <taxon>Bacillati</taxon>
        <taxon>Bacillota</taxon>
        <taxon>Clostridia</taxon>
        <taxon>Eubacteriales</taxon>
        <taxon>Eubacteriales Family XII. Incertae Sedis</taxon>
        <taxon>Fusibacter</taxon>
    </lineage>
</organism>
<dbReference type="Proteomes" id="UP000767854">
    <property type="component" value="Unassembled WGS sequence"/>
</dbReference>
<name>A0ABS2MTX8_9FIRM</name>
<comment type="caution">
    <text evidence="1">The sequence shown here is derived from an EMBL/GenBank/DDBJ whole genome shotgun (WGS) entry which is preliminary data.</text>
</comment>
<dbReference type="PROSITE" id="PS51257">
    <property type="entry name" value="PROKAR_LIPOPROTEIN"/>
    <property type="match status" value="1"/>
</dbReference>
<evidence type="ECO:0008006" key="3">
    <source>
        <dbReference type="Google" id="ProtNLM"/>
    </source>
</evidence>
<reference evidence="1 2" key="1">
    <citation type="submission" date="2021-01" db="EMBL/GenBank/DDBJ databases">
        <title>Genomic Encyclopedia of Type Strains, Phase IV (KMG-IV): sequencing the most valuable type-strain genomes for metagenomic binning, comparative biology and taxonomic classification.</title>
        <authorList>
            <person name="Goeker M."/>
        </authorList>
    </citation>
    <scope>NUCLEOTIDE SEQUENCE [LARGE SCALE GENOMIC DNA]</scope>
    <source>
        <strain evidence="1 2">DSM 24436</strain>
    </source>
</reference>
<proteinExistence type="predicted"/>
<keyword evidence="2" id="KW-1185">Reference proteome</keyword>
<accession>A0ABS2MTX8</accession>